<dbReference type="EMBL" id="CAJOBP010039818">
    <property type="protein sequence ID" value="CAF4745414.1"/>
    <property type="molecule type" value="Genomic_DNA"/>
</dbReference>
<feature type="compositionally biased region" description="Polar residues" evidence="1">
    <location>
        <begin position="225"/>
        <end position="244"/>
    </location>
</feature>
<proteinExistence type="predicted"/>
<reference evidence="2" key="1">
    <citation type="submission" date="2021-02" db="EMBL/GenBank/DDBJ databases">
        <authorList>
            <person name="Nowell W R."/>
        </authorList>
    </citation>
    <scope>NUCLEOTIDE SEQUENCE</scope>
</reference>
<comment type="caution">
    <text evidence="2">The sequence shown here is derived from an EMBL/GenBank/DDBJ whole genome shotgun (WGS) entry which is preliminary data.</text>
</comment>
<name>A0A821L4I6_9BILA</name>
<feature type="non-terminal residue" evidence="2">
    <location>
        <position position="244"/>
    </location>
</feature>
<sequence length="244" mass="27331">MISNMVSSNEKSIAPEVSSTVEQELTAEQLENFGITEDKGSLIEIAKEILAAPLQSAVDKYEKIIAEQEQPTSTTTVQTVDEQETLTTITNIAQDEITTQEQIEQQPSQQLQVIGDDYPWYSNYYTIADADGKLGPLYETLTNTIKQLEQRPPPTIVEVQPEPHERVVIPDYDHQTLTETQDTREKVHELAQLSATLTSSMTPTQDEQINDENGFQVVHRRKRAPSSTAQEEPSTNTKIPSETT</sequence>
<protein>
    <submittedName>
        <fullName evidence="2">Uncharacterized protein</fullName>
    </submittedName>
</protein>
<feature type="region of interest" description="Disordered" evidence="1">
    <location>
        <begin position="197"/>
        <end position="244"/>
    </location>
</feature>
<accession>A0A821L4I6</accession>
<organism evidence="2 3">
    <name type="scientific">Rotaria socialis</name>
    <dbReference type="NCBI Taxonomy" id="392032"/>
    <lineage>
        <taxon>Eukaryota</taxon>
        <taxon>Metazoa</taxon>
        <taxon>Spiralia</taxon>
        <taxon>Gnathifera</taxon>
        <taxon>Rotifera</taxon>
        <taxon>Eurotatoria</taxon>
        <taxon>Bdelloidea</taxon>
        <taxon>Philodinida</taxon>
        <taxon>Philodinidae</taxon>
        <taxon>Rotaria</taxon>
    </lineage>
</organism>
<gene>
    <name evidence="2" type="ORF">UJA718_LOCUS38615</name>
</gene>
<evidence type="ECO:0000313" key="3">
    <source>
        <dbReference type="Proteomes" id="UP000663873"/>
    </source>
</evidence>
<feature type="region of interest" description="Disordered" evidence="1">
    <location>
        <begin position="1"/>
        <end position="20"/>
    </location>
</feature>
<feature type="compositionally biased region" description="Polar residues" evidence="1">
    <location>
        <begin position="197"/>
        <end position="213"/>
    </location>
</feature>
<evidence type="ECO:0000256" key="1">
    <source>
        <dbReference type="SAM" id="MobiDB-lite"/>
    </source>
</evidence>
<dbReference type="Proteomes" id="UP000663873">
    <property type="component" value="Unassembled WGS sequence"/>
</dbReference>
<dbReference type="AlphaFoldDB" id="A0A821L4I6"/>
<evidence type="ECO:0000313" key="2">
    <source>
        <dbReference type="EMBL" id="CAF4745414.1"/>
    </source>
</evidence>
<keyword evidence="3" id="KW-1185">Reference proteome</keyword>